<reference evidence="1" key="1">
    <citation type="submission" date="2020-05" db="EMBL/GenBank/DDBJ databases">
        <authorList>
            <person name="Chiriac C."/>
            <person name="Salcher M."/>
            <person name="Ghai R."/>
            <person name="Kavagutti S V."/>
        </authorList>
    </citation>
    <scope>NUCLEOTIDE SEQUENCE</scope>
</reference>
<protein>
    <submittedName>
        <fullName evidence="1">Uncharacterized protein</fullName>
    </submittedName>
</protein>
<name>A0A6J5SU47_9CAUD</name>
<evidence type="ECO:0000313" key="1">
    <source>
        <dbReference type="EMBL" id="CAB4219082.1"/>
    </source>
</evidence>
<dbReference type="EMBL" id="LR797474">
    <property type="protein sequence ID" value="CAB4219082.1"/>
    <property type="molecule type" value="Genomic_DNA"/>
</dbReference>
<gene>
    <name evidence="1" type="ORF">UFOVP1604_165</name>
</gene>
<proteinExistence type="predicted"/>
<sequence>MKTQKEIEKLAEERFWKWSGRDFEEYEITQIEKGEYISGYLGGYTQCQEDMADESIRFADWINKNDYEKI</sequence>
<accession>A0A6J5SU47</accession>
<organism evidence="1">
    <name type="scientific">uncultured Caudovirales phage</name>
    <dbReference type="NCBI Taxonomy" id="2100421"/>
    <lineage>
        <taxon>Viruses</taxon>
        <taxon>Duplodnaviria</taxon>
        <taxon>Heunggongvirae</taxon>
        <taxon>Uroviricota</taxon>
        <taxon>Caudoviricetes</taxon>
        <taxon>Peduoviridae</taxon>
        <taxon>Maltschvirus</taxon>
        <taxon>Maltschvirus maltsch</taxon>
    </lineage>
</organism>